<dbReference type="PROSITE" id="PS51077">
    <property type="entry name" value="HTH_ICLR"/>
    <property type="match status" value="1"/>
</dbReference>
<keyword evidence="7" id="KW-1185">Reference proteome</keyword>
<dbReference type="SUPFAM" id="SSF55781">
    <property type="entry name" value="GAF domain-like"/>
    <property type="match status" value="1"/>
</dbReference>
<dbReference type="PROSITE" id="PS51078">
    <property type="entry name" value="ICLR_ED"/>
    <property type="match status" value="1"/>
</dbReference>
<dbReference type="Proteomes" id="UP001240447">
    <property type="component" value="Unassembled WGS sequence"/>
</dbReference>
<dbReference type="PANTHER" id="PTHR30136:SF39">
    <property type="entry name" value="TRANSCRIPTIONAL REGULATORY PROTEIN"/>
    <property type="match status" value="1"/>
</dbReference>
<dbReference type="Gene3D" id="3.30.450.40">
    <property type="match status" value="1"/>
</dbReference>
<dbReference type="Pfam" id="PF09339">
    <property type="entry name" value="HTH_IclR"/>
    <property type="match status" value="1"/>
</dbReference>
<dbReference type="SUPFAM" id="SSF46785">
    <property type="entry name" value="Winged helix' DNA-binding domain"/>
    <property type="match status" value="1"/>
</dbReference>
<dbReference type="InterPro" id="IPR036388">
    <property type="entry name" value="WH-like_DNA-bd_sf"/>
</dbReference>
<evidence type="ECO:0000259" key="5">
    <source>
        <dbReference type="PROSITE" id="PS51078"/>
    </source>
</evidence>
<keyword evidence="2 6" id="KW-0238">DNA-binding</keyword>
<evidence type="ECO:0000256" key="2">
    <source>
        <dbReference type="ARBA" id="ARBA00023125"/>
    </source>
</evidence>
<evidence type="ECO:0000259" key="4">
    <source>
        <dbReference type="PROSITE" id="PS51077"/>
    </source>
</evidence>
<dbReference type="RefSeq" id="WP_068120645.1">
    <property type="nucleotide sequence ID" value="NZ_CCXJ01000293.1"/>
</dbReference>
<sequence>MSPTPPAHAVGRTAAVLRAVSAAEPDGRTTAEVGRATGLARPTAHRLLTALQAEGLVDRAQATGRWLLGPELYLLGAAAQPRYDVTDHAGPVVRRLAEATGESAFFSALRGEETVCLLREDGSFPLRSHVLHVGIRFPLGVASAGLAMLAYLPDDEITEFLARTDLTAYGESHAPEEVRRRVRRTRRDGYALNPGLLVEGSWGMGSAVFDAEERPRWALSLTGVERRFDPARRRELGPLLLREAHELGRRLRTAGR</sequence>
<reference evidence="6 7" key="1">
    <citation type="submission" date="2023-07" db="EMBL/GenBank/DDBJ databases">
        <title>Sequencing the genomes of 1000 actinobacteria strains.</title>
        <authorList>
            <person name="Klenk H.-P."/>
        </authorList>
    </citation>
    <scope>NUCLEOTIDE SEQUENCE [LARGE SCALE GENOMIC DNA]</scope>
    <source>
        <strain evidence="6 7">GD13</strain>
    </source>
</reference>
<dbReference type="SMART" id="SM00346">
    <property type="entry name" value="HTH_ICLR"/>
    <property type="match status" value="1"/>
</dbReference>
<dbReference type="Pfam" id="PF01614">
    <property type="entry name" value="IclR_C"/>
    <property type="match status" value="1"/>
</dbReference>
<dbReference type="PANTHER" id="PTHR30136">
    <property type="entry name" value="HELIX-TURN-HELIX TRANSCRIPTIONAL REGULATOR, ICLR FAMILY"/>
    <property type="match status" value="1"/>
</dbReference>
<organism evidence="6 7">
    <name type="scientific">Nocardioides massiliensis</name>
    <dbReference type="NCBI Taxonomy" id="1325935"/>
    <lineage>
        <taxon>Bacteria</taxon>
        <taxon>Bacillati</taxon>
        <taxon>Actinomycetota</taxon>
        <taxon>Actinomycetes</taxon>
        <taxon>Propionibacteriales</taxon>
        <taxon>Nocardioidaceae</taxon>
        <taxon>Nocardioides</taxon>
    </lineage>
</organism>
<dbReference type="InterPro" id="IPR014757">
    <property type="entry name" value="Tscrpt_reg_IclR_C"/>
</dbReference>
<dbReference type="InterPro" id="IPR005471">
    <property type="entry name" value="Tscrpt_reg_IclR_N"/>
</dbReference>
<dbReference type="InterPro" id="IPR036390">
    <property type="entry name" value="WH_DNA-bd_sf"/>
</dbReference>
<dbReference type="EMBL" id="JAUSQM010000001">
    <property type="protein sequence ID" value="MDP9820991.1"/>
    <property type="molecule type" value="Genomic_DNA"/>
</dbReference>
<comment type="caution">
    <text evidence="6">The sequence shown here is derived from an EMBL/GenBank/DDBJ whole genome shotgun (WGS) entry which is preliminary data.</text>
</comment>
<proteinExistence type="predicted"/>
<evidence type="ECO:0000313" key="7">
    <source>
        <dbReference type="Proteomes" id="UP001240447"/>
    </source>
</evidence>
<gene>
    <name evidence="6" type="ORF">J2S59_000800</name>
</gene>
<dbReference type="GO" id="GO:0003677">
    <property type="term" value="F:DNA binding"/>
    <property type="evidence" value="ECO:0007669"/>
    <property type="project" value="UniProtKB-KW"/>
</dbReference>
<name>A0ABT9NKP1_9ACTN</name>
<keyword evidence="3" id="KW-0804">Transcription</keyword>
<keyword evidence="1" id="KW-0805">Transcription regulation</keyword>
<dbReference type="InterPro" id="IPR050707">
    <property type="entry name" value="HTH_MetabolicPath_Reg"/>
</dbReference>
<protein>
    <submittedName>
        <fullName evidence="6">DNA-binding IclR family transcriptional regulator</fullName>
    </submittedName>
</protein>
<feature type="domain" description="IclR-ED" evidence="5">
    <location>
        <begin position="71"/>
        <end position="253"/>
    </location>
</feature>
<evidence type="ECO:0000313" key="6">
    <source>
        <dbReference type="EMBL" id="MDP9820991.1"/>
    </source>
</evidence>
<feature type="domain" description="HTH iclR-type" evidence="4">
    <location>
        <begin position="7"/>
        <end position="70"/>
    </location>
</feature>
<evidence type="ECO:0000256" key="3">
    <source>
        <dbReference type="ARBA" id="ARBA00023163"/>
    </source>
</evidence>
<evidence type="ECO:0000256" key="1">
    <source>
        <dbReference type="ARBA" id="ARBA00023015"/>
    </source>
</evidence>
<accession>A0ABT9NKP1</accession>
<dbReference type="InterPro" id="IPR029016">
    <property type="entry name" value="GAF-like_dom_sf"/>
</dbReference>
<dbReference type="Gene3D" id="1.10.10.10">
    <property type="entry name" value="Winged helix-like DNA-binding domain superfamily/Winged helix DNA-binding domain"/>
    <property type="match status" value="1"/>
</dbReference>